<dbReference type="EMBL" id="CALNXK010000004">
    <property type="protein sequence ID" value="CAH3036618.1"/>
    <property type="molecule type" value="Genomic_DNA"/>
</dbReference>
<comment type="subcellular location">
    <subcellularLocation>
        <location evidence="1">Membrane</location>
        <topology evidence="1">Multi-pass membrane protein</topology>
    </subcellularLocation>
</comment>
<reference evidence="8 9" key="1">
    <citation type="submission" date="2022-05" db="EMBL/GenBank/DDBJ databases">
        <authorList>
            <consortium name="Genoscope - CEA"/>
            <person name="William W."/>
        </authorList>
    </citation>
    <scope>NUCLEOTIDE SEQUENCE [LARGE SCALE GENOMIC DNA]</scope>
</reference>
<dbReference type="InterPro" id="IPR036938">
    <property type="entry name" value="PAP2/HPO_sf"/>
</dbReference>
<evidence type="ECO:0000256" key="2">
    <source>
        <dbReference type="ARBA" id="ARBA00008816"/>
    </source>
</evidence>
<keyword evidence="4 6" id="KW-1133">Transmembrane helix</keyword>
<evidence type="ECO:0000256" key="5">
    <source>
        <dbReference type="ARBA" id="ARBA00023136"/>
    </source>
</evidence>
<evidence type="ECO:0000313" key="8">
    <source>
        <dbReference type="EMBL" id="CAH3036618.1"/>
    </source>
</evidence>
<sequence>MSNNEEKKSSSSQDLELPEVNNCSLPEIHPYTHRQPSLVWLFVDFLCLAAVGFTCLGFKLAATPYKRGFYCDDDSINKPYKESTVPSSVLYSVGFAVAYLVILVTECFHQRQEKSSKRTRREKEHYKFGSLLLNSLHVELLRLFISFAFGGLITIFATDVGKYTAGRLRPHFLSICKPPSSVFINCSHNYILDDVCTGDPAYAMTFTVLYMEARIHFPQSKFLKFFLQLVVAQLGILCSLSRVSDYKHHWSDVLAGLLLGILIAVLIFDRVVQMLRKDTKSRQPVTEDIKEKGHLLVLSLSFGFTGTIIPSPHYASKPKSE</sequence>
<feature type="transmembrane region" description="Helical" evidence="6">
    <location>
        <begin position="38"/>
        <end position="60"/>
    </location>
</feature>
<accession>A0ABN8MVS0</accession>
<dbReference type="PANTHER" id="PTHR10165:SF103">
    <property type="entry name" value="PHOSPHOLIPID PHOSPHATASE HOMOLOG 1.2 HOMOLOG"/>
    <property type="match status" value="1"/>
</dbReference>
<proteinExistence type="inferred from homology"/>
<comment type="similarity">
    <text evidence="2">Belongs to the PA-phosphatase related phosphoesterase family.</text>
</comment>
<keyword evidence="3 6" id="KW-0812">Transmembrane</keyword>
<dbReference type="SUPFAM" id="SSF48317">
    <property type="entry name" value="Acid phosphatase/Vanadium-dependent haloperoxidase"/>
    <property type="match status" value="1"/>
</dbReference>
<protein>
    <recommendedName>
        <fullName evidence="7">Phosphatidic acid phosphatase type 2/haloperoxidase domain-containing protein</fullName>
    </recommendedName>
</protein>
<evidence type="ECO:0000256" key="1">
    <source>
        <dbReference type="ARBA" id="ARBA00004141"/>
    </source>
</evidence>
<dbReference type="InterPro" id="IPR000326">
    <property type="entry name" value="PAP2/HPO"/>
</dbReference>
<evidence type="ECO:0000256" key="4">
    <source>
        <dbReference type="ARBA" id="ARBA00022989"/>
    </source>
</evidence>
<feature type="transmembrane region" description="Helical" evidence="6">
    <location>
        <begin position="254"/>
        <end position="272"/>
    </location>
</feature>
<comment type="caution">
    <text evidence="8">The sequence shown here is derived from an EMBL/GenBank/DDBJ whole genome shotgun (WGS) entry which is preliminary data.</text>
</comment>
<evidence type="ECO:0000256" key="6">
    <source>
        <dbReference type="SAM" id="Phobius"/>
    </source>
</evidence>
<name>A0ABN8MVS0_9CNID</name>
<dbReference type="Pfam" id="PF01569">
    <property type="entry name" value="PAP2"/>
    <property type="match status" value="1"/>
</dbReference>
<organism evidence="8 9">
    <name type="scientific">Porites lobata</name>
    <dbReference type="NCBI Taxonomy" id="104759"/>
    <lineage>
        <taxon>Eukaryota</taxon>
        <taxon>Metazoa</taxon>
        <taxon>Cnidaria</taxon>
        <taxon>Anthozoa</taxon>
        <taxon>Hexacorallia</taxon>
        <taxon>Scleractinia</taxon>
        <taxon>Fungiina</taxon>
        <taxon>Poritidae</taxon>
        <taxon>Porites</taxon>
    </lineage>
</organism>
<keyword evidence="9" id="KW-1185">Reference proteome</keyword>
<dbReference type="PANTHER" id="PTHR10165">
    <property type="entry name" value="LIPID PHOSPHATE PHOSPHATASE"/>
    <property type="match status" value="1"/>
</dbReference>
<dbReference type="SMART" id="SM00014">
    <property type="entry name" value="acidPPc"/>
    <property type="match status" value="1"/>
</dbReference>
<feature type="transmembrane region" description="Helical" evidence="6">
    <location>
        <begin position="89"/>
        <end position="108"/>
    </location>
</feature>
<dbReference type="InterPro" id="IPR043216">
    <property type="entry name" value="PAP-like"/>
</dbReference>
<gene>
    <name evidence="8" type="ORF">PLOB_00031080</name>
</gene>
<dbReference type="Gene3D" id="1.20.144.10">
    <property type="entry name" value="Phosphatidic acid phosphatase type 2/haloperoxidase"/>
    <property type="match status" value="1"/>
</dbReference>
<feature type="domain" description="Phosphatidic acid phosphatase type 2/haloperoxidase" evidence="7">
    <location>
        <begin position="144"/>
        <end position="268"/>
    </location>
</feature>
<evidence type="ECO:0000259" key="7">
    <source>
        <dbReference type="SMART" id="SM00014"/>
    </source>
</evidence>
<evidence type="ECO:0000256" key="3">
    <source>
        <dbReference type="ARBA" id="ARBA00022692"/>
    </source>
</evidence>
<keyword evidence="5 6" id="KW-0472">Membrane</keyword>
<dbReference type="Proteomes" id="UP001159405">
    <property type="component" value="Unassembled WGS sequence"/>
</dbReference>
<evidence type="ECO:0000313" key="9">
    <source>
        <dbReference type="Proteomes" id="UP001159405"/>
    </source>
</evidence>
<feature type="transmembrane region" description="Helical" evidence="6">
    <location>
        <begin position="293"/>
        <end position="315"/>
    </location>
</feature>